<evidence type="ECO:0000256" key="12">
    <source>
        <dbReference type="PIRSR" id="PIRSR602403-1"/>
    </source>
</evidence>
<keyword evidence="8" id="KW-0560">Oxidoreductase</keyword>
<dbReference type="Gene3D" id="1.10.630.10">
    <property type="entry name" value="Cytochrome P450"/>
    <property type="match status" value="1"/>
</dbReference>
<comment type="caution">
    <text evidence="13">The sequence shown here is derived from an EMBL/GenBank/DDBJ whole genome shotgun (WGS) entry which is preliminary data.</text>
</comment>
<comment type="cofactor">
    <cofactor evidence="1 12">
        <name>heme</name>
        <dbReference type="ChEBI" id="CHEBI:30413"/>
    </cofactor>
</comment>
<dbReference type="InterPro" id="IPR051103">
    <property type="entry name" value="Plant_metabolite_P450s"/>
</dbReference>
<organism evidence="13 14">
    <name type="scientific">Brassica cretica</name>
    <name type="common">Mustard</name>
    <dbReference type="NCBI Taxonomy" id="69181"/>
    <lineage>
        <taxon>Eukaryota</taxon>
        <taxon>Viridiplantae</taxon>
        <taxon>Streptophyta</taxon>
        <taxon>Embryophyta</taxon>
        <taxon>Tracheophyta</taxon>
        <taxon>Spermatophyta</taxon>
        <taxon>Magnoliopsida</taxon>
        <taxon>eudicotyledons</taxon>
        <taxon>Gunneridae</taxon>
        <taxon>Pentapetalae</taxon>
        <taxon>rosids</taxon>
        <taxon>malvids</taxon>
        <taxon>Brassicales</taxon>
        <taxon>Brassicaceae</taxon>
        <taxon>Brassiceae</taxon>
        <taxon>Brassica</taxon>
    </lineage>
</organism>
<keyword evidence="6 12" id="KW-0479">Metal-binding</keyword>
<evidence type="ECO:0000256" key="1">
    <source>
        <dbReference type="ARBA" id="ARBA00001971"/>
    </source>
</evidence>
<protein>
    <recommendedName>
        <fullName evidence="15">Cytochrome P450</fullName>
    </recommendedName>
</protein>
<gene>
    <name evidence="13" type="ORF">F2Q68_00003616</name>
</gene>
<dbReference type="SUPFAM" id="SSF48264">
    <property type="entry name" value="Cytochrome P450"/>
    <property type="match status" value="1"/>
</dbReference>
<comment type="subcellular location">
    <subcellularLocation>
        <location evidence="2">Membrane</location>
        <topology evidence="2">Single-pass membrane protein</topology>
    </subcellularLocation>
</comment>
<dbReference type="PRINTS" id="PR00465">
    <property type="entry name" value="EP450IV"/>
</dbReference>
<evidence type="ECO:0008006" key="15">
    <source>
        <dbReference type="Google" id="ProtNLM"/>
    </source>
</evidence>
<evidence type="ECO:0000256" key="5">
    <source>
        <dbReference type="ARBA" id="ARBA00022692"/>
    </source>
</evidence>
<evidence type="ECO:0000256" key="9">
    <source>
        <dbReference type="ARBA" id="ARBA00023004"/>
    </source>
</evidence>
<accession>A0A8S9J434</accession>
<dbReference type="GO" id="GO:0005506">
    <property type="term" value="F:iron ion binding"/>
    <property type="evidence" value="ECO:0007669"/>
    <property type="project" value="InterPro"/>
</dbReference>
<keyword evidence="7" id="KW-1133">Transmembrane helix</keyword>
<keyword evidence="11" id="KW-0472">Membrane</keyword>
<evidence type="ECO:0000256" key="2">
    <source>
        <dbReference type="ARBA" id="ARBA00004167"/>
    </source>
</evidence>
<keyword evidence="9 12" id="KW-0408">Iron</keyword>
<dbReference type="InterPro" id="IPR036396">
    <property type="entry name" value="Cyt_P450_sf"/>
</dbReference>
<reference evidence="13" key="1">
    <citation type="submission" date="2019-12" db="EMBL/GenBank/DDBJ databases">
        <title>Genome sequencing and annotation of Brassica cretica.</title>
        <authorList>
            <person name="Studholme D.J."/>
            <person name="Sarris P.F."/>
        </authorList>
    </citation>
    <scope>NUCLEOTIDE SEQUENCE</scope>
    <source>
        <strain evidence="13">PFS-001/15</strain>
        <tissue evidence="13">Leaf</tissue>
    </source>
</reference>
<evidence type="ECO:0000256" key="10">
    <source>
        <dbReference type="ARBA" id="ARBA00023033"/>
    </source>
</evidence>
<dbReference type="EMBL" id="QGKW02001660">
    <property type="protein sequence ID" value="KAF2576895.1"/>
    <property type="molecule type" value="Genomic_DNA"/>
</dbReference>
<evidence type="ECO:0000313" key="14">
    <source>
        <dbReference type="Proteomes" id="UP000712281"/>
    </source>
</evidence>
<evidence type="ECO:0000313" key="13">
    <source>
        <dbReference type="EMBL" id="KAF2576895.1"/>
    </source>
</evidence>
<evidence type="ECO:0000256" key="7">
    <source>
        <dbReference type="ARBA" id="ARBA00022989"/>
    </source>
</evidence>
<keyword evidence="5" id="KW-0812">Transmembrane</keyword>
<keyword evidence="10" id="KW-0503">Monooxygenase</keyword>
<comment type="similarity">
    <text evidence="3">Belongs to the cytochrome P450 family.</text>
</comment>
<dbReference type="InterPro" id="IPR001128">
    <property type="entry name" value="Cyt_P450"/>
</dbReference>
<dbReference type="PANTHER" id="PTHR24298">
    <property type="entry name" value="FLAVONOID 3'-MONOOXYGENASE-RELATED"/>
    <property type="match status" value="1"/>
</dbReference>
<evidence type="ECO:0000256" key="3">
    <source>
        <dbReference type="ARBA" id="ARBA00010617"/>
    </source>
</evidence>
<feature type="binding site" description="axial binding residue" evidence="12">
    <location>
        <position position="47"/>
    </location>
    <ligand>
        <name>heme</name>
        <dbReference type="ChEBI" id="CHEBI:30413"/>
    </ligand>
    <ligandPart>
        <name>Fe</name>
        <dbReference type="ChEBI" id="CHEBI:18248"/>
    </ligandPart>
</feature>
<dbReference type="Proteomes" id="UP000712281">
    <property type="component" value="Unassembled WGS sequence"/>
</dbReference>
<name>A0A8S9J434_BRACR</name>
<dbReference type="GO" id="GO:0016709">
    <property type="term" value="F:oxidoreductase activity, acting on paired donors, with incorporation or reduction of molecular oxygen, NAD(P)H as one donor, and incorporation of one atom of oxygen"/>
    <property type="evidence" value="ECO:0007669"/>
    <property type="project" value="TreeGrafter"/>
</dbReference>
<dbReference type="Pfam" id="PF00067">
    <property type="entry name" value="p450"/>
    <property type="match status" value="1"/>
</dbReference>
<evidence type="ECO:0000256" key="4">
    <source>
        <dbReference type="ARBA" id="ARBA00022617"/>
    </source>
</evidence>
<evidence type="ECO:0000256" key="8">
    <source>
        <dbReference type="ARBA" id="ARBA00023002"/>
    </source>
</evidence>
<evidence type="ECO:0000256" key="6">
    <source>
        <dbReference type="ARBA" id="ARBA00022723"/>
    </source>
</evidence>
<dbReference type="PANTHER" id="PTHR24298:SF453">
    <property type="entry name" value="CYTOCHROME P450 705A22"/>
    <property type="match status" value="1"/>
</dbReference>
<proteinExistence type="inferred from homology"/>
<evidence type="ECO:0000256" key="11">
    <source>
        <dbReference type="ARBA" id="ARBA00023136"/>
    </source>
</evidence>
<keyword evidence="4 12" id="KW-0349">Heme</keyword>
<dbReference type="AlphaFoldDB" id="A0A8S9J434"/>
<dbReference type="GO" id="GO:0016020">
    <property type="term" value="C:membrane"/>
    <property type="evidence" value="ECO:0007669"/>
    <property type="project" value="UniProtKB-SubCell"/>
</dbReference>
<sequence>MRDPNVWENPLEFKPERFLTSSSSGKEEERKRQALKYFPSGSVRRGCPASSLAYMIVGTTIGMMVQCFDWSIKGEKVNMDECFKEFTRAMAYPLTFTPV</sequence>
<dbReference type="GO" id="GO:0020037">
    <property type="term" value="F:heme binding"/>
    <property type="evidence" value="ECO:0007669"/>
    <property type="project" value="InterPro"/>
</dbReference>
<dbReference type="InterPro" id="IPR002403">
    <property type="entry name" value="Cyt_P450_E_grp-IV"/>
</dbReference>